<dbReference type="PANTHER" id="PTHR13946:SF28">
    <property type="entry name" value="DNA-DIRECTED RNA POLYMERASES I AND III SUBUNIT RPAC2"/>
    <property type="match status" value="1"/>
</dbReference>
<evidence type="ECO:0000313" key="6">
    <source>
        <dbReference type="EMBL" id="RLE50285.1"/>
    </source>
</evidence>
<dbReference type="GO" id="GO:0005737">
    <property type="term" value="C:cytoplasm"/>
    <property type="evidence" value="ECO:0007669"/>
    <property type="project" value="UniProtKB-SubCell"/>
</dbReference>
<keyword evidence="4 6" id="KW-0808">Transferase</keyword>
<dbReference type="PANTHER" id="PTHR13946">
    <property type="entry name" value="DNA-DIRECTED RNA POLYMERASE I,II,III"/>
    <property type="match status" value="1"/>
</dbReference>
<dbReference type="InterPro" id="IPR009025">
    <property type="entry name" value="RBP11-like_dimer"/>
</dbReference>
<keyword evidence="1 4" id="KW-0240">DNA-directed RNA polymerase</keyword>
<comment type="function">
    <text evidence="4">DNA-dependent RNA polymerase (RNAP) catalyzes the transcription of DNA into RNA using the four ribonucleoside triphosphates as substrates.</text>
</comment>
<dbReference type="PROSITE" id="PS01154">
    <property type="entry name" value="RNA_POL_L_13KD"/>
    <property type="match status" value="1"/>
</dbReference>
<evidence type="ECO:0000313" key="9">
    <source>
        <dbReference type="Proteomes" id="UP000278475"/>
    </source>
</evidence>
<comment type="subunit">
    <text evidence="4">Part of the RNA polymerase complex.</text>
</comment>
<dbReference type="AlphaFoldDB" id="A0A497ESG8"/>
<proteinExistence type="inferred from homology"/>
<evidence type="ECO:0000313" key="8">
    <source>
        <dbReference type="Proteomes" id="UP000272051"/>
    </source>
</evidence>
<name>A0A497ESG8_9CREN</name>
<protein>
    <recommendedName>
        <fullName evidence="4">DNA-directed RNA polymerase subunit Rpo11</fullName>
        <ecNumber evidence="4">2.7.7.6</ecNumber>
    </recommendedName>
    <alternativeName>
        <fullName evidence="4">DNA-directed RNA polymerase subunit L</fullName>
    </alternativeName>
</protein>
<dbReference type="InterPro" id="IPR022905">
    <property type="entry name" value="Rpo11-like"/>
</dbReference>
<dbReference type="EMBL" id="QMQX01000007">
    <property type="protein sequence ID" value="RLE53553.1"/>
    <property type="molecule type" value="Genomic_DNA"/>
</dbReference>
<evidence type="ECO:0000256" key="3">
    <source>
        <dbReference type="ARBA" id="ARBA00025751"/>
    </source>
</evidence>
<dbReference type="Pfam" id="PF13656">
    <property type="entry name" value="RNA_pol_L_2"/>
    <property type="match status" value="1"/>
</dbReference>
<dbReference type="GO" id="GO:0006351">
    <property type="term" value="P:DNA-templated transcription"/>
    <property type="evidence" value="ECO:0007669"/>
    <property type="project" value="UniProtKB-UniRule"/>
</dbReference>
<organism evidence="6 9">
    <name type="scientific">Thermoproteota archaeon</name>
    <dbReference type="NCBI Taxonomy" id="2056631"/>
    <lineage>
        <taxon>Archaea</taxon>
        <taxon>Thermoproteota</taxon>
    </lineage>
</organism>
<dbReference type="SUPFAM" id="SSF55257">
    <property type="entry name" value="RBP11-like subunits of RNA polymerase"/>
    <property type="match status" value="1"/>
</dbReference>
<comment type="subcellular location">
    <subcellularLocation>
        <location evidence="4">Cytoplasm</location>
    </subcellularLocation>
</comment>
<dbReference type="HAMAP" id="MF_00261">
    <property type="entry name" value="RNApol_arch_Rpo11"/>
    <property type="match status" value="1"/>
</dbReference>
<dbReference type="InterPro" id="IPR036603">
    <property type="entry name" value="RBP11-like"/>
</dbReference>
<feature type="domain" description="DNA-directed RNA polymerase RBP11-like dimerisation" evidence="5">
    <location>
        <begin position="12"/>
        <end position="85"/>
    </location>
</feature>
<reference evidence="8 9" key="1">
    <citation type="submission" date="2018-06" db="EMBL/GenBank/DDBJ databases">
        <title>Extensive metabolic versatility and redundancy in microbially diverse, dynamic hydrothermal sediments.</title>
        <authorList>
            <person name="Dombrowski N."/>
            <person name="Teske A."/>
            <person name="Baker B.J."/>
        </authorList>
    </citation>
    <scope>NUCLEOTIDE SEQUENCE [LARGE SCALE GENOMIC DNA]</scope>
    <source>
        <strain evidence="7">B34_G17</strain>
        <strain evidence="6">B66_G16</strain>
    </source>
</reference>
<gene>
    <name evidence="4" type="primary">rpo11</name>
    <name evidence="4" type="synonym">rpoL</name>
    <name evidence="6" type="ORF">DRJ31_01900</name>
    <name evidence="7" type="ORF">DRJ33_00680</name>
</gene>
<dbReference type="GO" id="GO:0000428">
    <property type="term" value="C:DNA-directed RNA polymerase complex"/>
    <property type="evidence" value="ECO:0007669"/>
    <property type="project" value="UniProtKB-KW"/>
</dbReference>
<dbReference type="GO" id="GO:0003899">
    <property type="term" value="F:DNA-directed RNA polymerase activity"/>
    <property type="evidence" value="ECO:0007669"/>
    <property type="project" value="UniProtKB-UniRule"/>
</dbReference>
<evidence type="ECO:0000256" key="1">
    <source>
        <dbReference type="ARBA" id="ARBA00022478"/>
    </source>
</evidence>
<evidence type="ECO:0000259" key="5">
    <source>
        <dbReference type="Pfam" id="PF13656"/>
    </source>
</evidence>
<sequence length="98" mass="11213">MKIKILKNEERELELEVLDEDHTLGNLIEKILLEDPSVTFAGYKIPHPLRRSVMLTIRTDGSKKPSEALIEAAMKAAKLSEEFKEAFNSAVEEYVKRK</sequence>
<keyword evidence="4" id="KW-0963">Cytoplasm</keyword>
<dbReference type="Gene3D" id="3.30.1360.10">
    <property type="entry name" value="RNA polymerase, RBP11-like subunit"/>
    <property type="match status" value="1"/>
</dbReference>
<dbReference type="Proteomes" id="UP000278475">
    <property type="component" value="Unassembled WGS sequence"/>
</dbReference>
<dbReference type="Proteomes" id="UP000272051">
    <property type="component" value="Unassembled WGS sequence"/>
</dbReference>
<keyword evidence="4 6" id="KW-0548">Nucleotidyltransferase</keyword>
<dbReference type="EMBL" id="QMQV01000009">
    <property type="protein sequence ID" value="RLE50285.1"/>
    <property type="molecule type" value="Genomic_DNA"/>
</dbReference>
<dbReference type="GO" id="GO:0046983">
    <property type="term" value="F:protein dimerization activity"/>
    <property type="evidence" value="ECO:0007669"/>
    <property type="project" value="InterPro"/>
</dbReference>
<accession>A0A497ESG8</accession>
<comment type="similarity">
    <text evidence="3 4">Belongs to the archaeal Rpo11/eukaryotic RPB11/RPC19 RNA polymerase subunit family.</text>
</comment>
<evidence type="ECO:0000256" key="2">
    <source>
        <dbReference type="ARBA" id="ARBA00023163"/>
    </source>
</evidence>
<dbReference type="GO" id="GO:0003677">
    <property type="term" value="F:DNA binding"/>
    <property type="evidence" value="ECO:0007669"/>
    <property type="project" value="InterPro"/>
</dbReference>
<dbReference type="NCBIfam" id="NF002233">
    <property type="entry name" value="PRK01146.1-1"/>
    <property type="match status" value="1"/>
</dbReference>
<comment type="catalytic activity">
    <reaction evidence="4">
        <text>RNA(n) + a ribonucleoside 5'-triphosphate = RNA(n+1) + diphosphate</text>
        <dbReference type="Rhea" id="RHEA:21248"/>
        <dbReference type="Rhea" id="RHEA-COMP:14527"/>
        <dbReference type="Rhea" id="RHEA-COMP:17342"/>
        <dbReference type="ChEBI" id="CHEBI:33019"/>
        <dbReference type="ChEBI" id="CHEBI:61557"/>
        <dbReference type="ChEBI" id="CHEBI:140395"/>
        <dbReference type="EC" id="2.7.7.6"/>
    </reaction>
</comment>
<comment type="caution">
    <text evidence="6">The sequence shown here is derived from an EMBL/GenBank/DDBJ whole genome shotgun (WGS) entry which is preliminary data.</text>
</comment>
<evidence type="ECO:0000256" key="4">
    <source>
        <dbReference type="HAMAP-Rule" id="MF_00261"/>
    </source>
</evidence>
<evidence type="ECO:0000313" key="7">
    <source>
        <dbReference type="EMBL" id="RLE53553.1"/>
    </source>
</evidence>
<keyword evidence="2 4" id="KW-0804">Transcription</keyword>
<dbReference type="InterPro" id="IPR008193">
    <property type="entry name" value="RNA_pol_Rpb11_13-16kDa_CS"/>
</dbReference>
<dbReference type="EC" id="2.7.7.6" evidence="4"/>